<name>A0A061FUN0_THECC</name>
<organism evidence="1 2">
    <name type="scientific">Theobroma cacao</name>
    <name type="common">Cacao</name>
    <name type="synonym">Cocoa</name>
    <dbReference type="NCBI Taxonomy" id="3641"/>
    <lineage>
        <taxon>Eukaryota</taxon>
        <taxon>Viridiplantae</taxon>
        <taxon>Streptophyta</taxon>
        <taxon>Embryophyta</taxon>
        <taxon>Tracheophyta</taxon>
        <taxon>Spermatophyta</taxon>
        <taxon>Magnoliopsida</taxon>
        <taxon>eudicotyledons</taxon>
        <taxon>Gunneridae</taxon>
        <taxon>Pentapetalae</taxon>
        <taxon>rosids</taxon>
        <taxon>malvids</taxon>
        <taxon>Malvales</taxon>
        <taxon>Malvaceae</taxon>
        <taxon>Byttnerioideae</taxon>
        <taxon>Theobroma</taxon>
    </lineage>
</organism>
<sequence>MQNQTKPKVRRFAFLFVRKNLLTTTRRTQHKEEEEEQEEERKIKPERVMVSSLLIPQRDHHFLPARASQLNPTLPTWLLQRSCLSMSENSLLAASHATT</sequence>
<proteinExistence type="predicted"/>
<dbReference type="AlphaFoldDB" id="A0A061FUN0"/>
<evidence type="ECO:0000313" key="1">
    <source>
        <dbReference type="EMBL" id="EOY18524.1"/>
    </source>
</evidence>
<dbReference type="EMBL" id="CM001888">
    <property type="protein sequence ID" value="EOY18524.1"/>
    <property type="molecule type" value="Genomic_DNA"/>
</dbReference>
<dbReference type="Gramene" id="EOY18524">
    <property type="protein sequence ID" value="EOY18524"/>
    <property type="gene ID" value="TCM_043068"/>
</dbReference>
<dbReference type="InParanoid" id="A0A061FUN0"/>
<evidence type="ECO:0000313" key="2">
    <source>
        <dbReference type="Proteomes" id="UP000026915"/>
    </source>
</evidence>
<gene>
    <name evidence="1" type="ORF">TCM_043068</name>
</gene>
<reference evidence="1 2" key="1">
    <citation type="journal article" date="2013" name="Genome Biol.">
        <title>The genome sequence of the most widely cultivated cacao type and its use to identify candidate genes regulating pod color.</title>
        <authorList>
            <person name="Motamayor J.C."/>
            <person name="Mockaitis K."/>
            <person name="Schmutz J."/>
            <person name="Haiminen N."/>
            <person name="Iii D.L."/>
            <person name="Cornejo O."/>
            <person name="Findley S.D."/>
            <person name="Zheng P."/>
            <person name="Utro F."/>
            <person name="Royaert S."/>
            <person name="Saski C."/>
            <person name="Jenkins J."/>
            <person name="Podicheti R."/>
            <person name="Zhao M."/>
            <person name="Scheffler B.E."/>
            <person name="Stack J.C."/>
            <person name="Feltus F.A."/>
            <person name="Mustiga G.M."/>
            <person name="Amores F."/>
            <person name="Phillips W."/>
            <person name="Marelli J.P."/>
            <person name="May G.D."/>
            <person name="Shapiro H."/>
            <person name="Ma J."/>
            <person name="Bustamante C.D."/>
            <person name="Schnell R.J."/>
            <person name="Main D."/>
            <person name="Gilbert D."/>
            <person name="Parida L."/>
            <person name="Kuhn D.N."/>
        </authorList>
    </citation>
    <scope>NUCLEOTIDE SEQUENCE [LARGE SCALE GENOMIC DNA]</scope>
    <source>
        <strain evidence="2">cv. Matina 1-6</strain>
    </source>
</reference>
<keyword evidence="2" id="KW-1185">Reference proteome</keyword>
<protein>
    <submittedName>
        <fullName evidence="1">Uncharacterized protein</fullName>
    </submittedName>
</protein>
<dbReference type="Proteomes" id="UP000026915">
    <property type="component" value="Chromosome 10"/>
</dbReference>
<dbReference type="HOGENOM" id="CLU_2324896_0_0_1"/>
<accession>A0A061FUN0</accession>